<dbReference type="Pfam" id="PF00082">
    <property type="entry name" value="Peptidase_S8"/>
    <property type="match status" value="1"/>
</dbReference>
<evidence type="ECO:0000256" key="3">
    <source>
        <dbReference type="ARBA" id="ARBA00022801"/>
    </source>
</evidence>
<dbReference type="InterPro" id="IPR015500">
    <property type="entry name" value="Peptidase_S8_subtilisin-rel"/>
</dbReference>
<dbReference type="PRINTS" id="PR00723">
    <property type="entry name" value="SUBTILISIN"/>
</dbReference>
<dbReference type="InterPro" id="IPR050131">
    <property type="entry name" value="Peptidase_S8_subtilisin-like"/>
</dbReference>
<accession>A0A9D2SBY9</accession>
<dbReference type="PANTHER" id="PTHR43806:SF65">
    <property type="entry name" value="SERINE PROTEASE APRX"/>
    <property type="match status" value="1"/>
</dbReference>
<sequence length="306" mass="32671">MNRVKRVIRATPDQTAPYTGAGVTAALLDTGFSLHPDLTGRLAAFKDFLSESKLPYDDSGHGTHVAGCLCGSGLCSGRLYGGVAPGCRILSCKVLNAKGEGSVNDMIAAIRHVLDTRRMYRTRILSISVGVGKIEEKNSQEKLISWLEEAWAAGLLVVVAAGNKGPVPDSLSPLGAGNHVICVGCHDGKHFPDRRNSCESYSGRGPAGNRLRKPDIVSPGTGVVSCSSAFRLTRSRKVLNPYTVKSGTSMSVPAVSGAAALLWEKYPAFTNEQIRERLLFCAQDLGEEWGKQGWGMLDVSRALTGR</sequence>
<dbReference type="Proteomes" id="UP000886883">
    <property type="component" value="Unassembled WGS sequence"/>
</dbReference>
<dbReference type="GO" id="GO:0006508">
    <property type="term" value="P:proteolysis"/>
    <property type="evidence" value="ECO:0007669"/>
    <property type="project" value="UniProtKB-KW"/>
</dbReference>
<proteinExistence type="inferred from homology"/>
<dbReference type="PANTHER" id="PTHR43806">
    <property type="entry name" value="PEPTIDASE S8"/>
    <property type="match status" value="1"/>
</dbReference>
<dbReference type="InterPro" id="IPR036852">
    <property type="entry name" value="Peptidase_S8/S53_dom_sf"/>
</dbReference>
<dbReference type="AlphaFoldDB" id="A0A9D2SBY9"/>
<dbReference type="PROSITE" id="PS51892">
    <property type="entry name" value="SUBTILASE"/>
    <property type="match status" value="1"/>
</dbReference>
<dbReference type="PROSITE" id="PS00136">
    <property type="entry name" value="SUBTILASE_ASP"/>
    <property type="match status" value="1"/>
</dbReference>
<evidence type="ECO:0000256" key="2">
    <source>
        <dbReference type="ARBA" id="ARBA00022670"/>
    </source>
</evidence>
<feature type="active site" description="Charge relay system" evidence="5">
    <location>
        <position position="61"/>
    </location>
</feature>
<keyword evidence="3 5" id="KW-0378">Hydrolase</keyword>
<protein>
    <submittedName>
        <fullName evidence="8">S8 family serine peptidase</fullName>
    </submittedName>
</protein>
<comment type="caution">
    <text evidence="8">The sequence shown here is derived from an EMBL/GenBank/DDBJ whole genome shotgun (WGS) entry which is preliminary data.</text>
</comment>
<evidence type="ECO:0000256" key="5">
    <source>
        <dbReference type="PROSITE-ProRule" id="PRU01240"/>
    </source>
</evidence>
<dbReference type="InterPro" id="IPR023828">
    <property type="entry name" value="Peptidase_S8_Ser-AS"/>
</dbReference>
<dbReference type="PROSITE" id="PS00137">
    <property type="entry name" value="SUBTILASE_HIS"/>
    <property type="match status" value="1"/>
</dbReference>
<name>A0A9D2SBY9_9FIRM</name>
<evidence type="ECO:0000259" key="7">
    <source>
        <dbReference type="Pfam" id="PF00082"/>
    </source>
</evidence>
<keyword evidence="2 5" id="KW-0645">Protease</keyword>
<dbReference type="SUPFAM" id="SSF52743">
    <property type="entry name" value="Subtilisin-like"/>
    <property type="match status" value="1"/>
</dbReference>
<comment type="similarity">
    <text evidence="1 5 6">Belongs to the peptidase S8 family.</text>
</comment>
<evidence type="ECO:0000256" key="4">
    <source>
        <dbReference type="ARBA" id="ARBA00022825"/>
    </source>
</evidence>
<reference evidence="8" key="2">
    <citation type="submission" date="2021-04" db="EMBL/GenBank/DDBJ databases">
        <authorList>
            <person name="Gilroy R."/>
        </authorList>
    </citation>
    <scope>NUCLEOTIDE SEQUENCE</scope>
    <source>
        <strain evidence="8">USAMLcec3-2134</strain>
    </source>
</reference>
<dbReference type="Gene3D" id="3.40.50.200">
    <property type="entry name" value="Peptidase S8/S53 domain"/>
    <property type="match status" value="1"/>
</dbReference>
<dbReference type="InterPro" id="IPR000209">
    <property type="entry name" value="Peptidase_S8/S53_dom"/>
</dbReference>
<dbReference type="PROSITE" id="PS00138">
    <property type="entry name" value="SUBTILASE_SER"/>
    <property type="match status" value="1"/>
</dbReference>
<dbReference type="InterPro" id="IPR023827">
    <property type="entry name" value="Peptidase_S8_Asp-AS"/>
</dbReference>
<dbReference type="InterPro" id="IPR022398">
    <property type="entry name" value="Peptidase_S8_His-AS"/>
</dbReference>
<dbReference type="EMBL" id="DWXE01000010">
    <property type="protein sequence ID" value="HJB90410.1"/>
    <property type="molecule type" value="Genomic_DNA"/>
</dbReference>
<dbReference type="GO" id="GO:0004252">
    <property type="term" value="F:serine-type endopeptidase activity"/>
    <property type="evidence" value="ECO:0007669"/>
    <property type="project" value="UniProtKB-UniRule"/>
</dbReference>
<gene>
    <name evidence="8" type="ORF">H9763_02960</name>
</gene>
<evidence type="ECO:0000256" key="1">
    <source>
        <dbReference type="ARBA" id="ARBA00011073"/>
    </source>
</evidence>
<evidence type="ECO:0000313" key="9">
    <source>
        <dbReference type="Proteomes" id="UP000886883"/>
    </source>
</evidence>
<organism evidence="8 9">
    <name type="scientific">Candidatus Eisenbergiella merdigallinarum</name>
    <dbReference type="NCBI Taxonomy" id="2838552"/>
    <lineage>
        <taxon>Bacteria</taxon>
        <taxon>Bacillati</taxon>
        <taxon>Bacillota</taxon>
        <taxon>Clostridia</taxon>
        <taxon>Lachnospirales</taxon>
        <taxon>Lachnospiraceae</taxon>
        <taxon>Eisenbergiella</taxon>
    </lineage>
</organism>
<reference evidence="8" key="1">
    <citation type="journal article" date="2021" name="PeerJ">
        <title>Extensive microbial diversity within the chicken gut microbiome revealed by metagenomics and culture.</title>
        <authorList>
            <person name="Gilroy R."/>
            <person name="Ravi A."/>
            <person name="Getino M."/>
            <person name="Pursley I."/>
            <person name="Horton D.L."/>
            <person name="Alikhan N.F."/>
            <person name="Baker D."/>
            <person name="Gharbi K."/>
            <person name="Hall N."/>
            <person name="Watson M."/>
            <person name="Adriaenssens E.M."/>
            <person name="Foster-Nyarko E."/>
            <person name="Jarju S."/>
            <person name="Secka A."/>
            <person name="Antonio M."/>
            <person name="Oren A."/>
            <person name="Chaudhuri R.R."/>
            <person name="La Ragione R."/>
            <person name="Hildebrand F."/>
            <person name="Pallen M.J."/>
        </authorList>
    </citation>
    <scope>NUCLEOTIDE SEQUENCE</scope>
    <source>
        <strain evidence="8">USAMLcec3-2134</strain>
    </source>
</reference>
<feature type="active site" description="Charge relay system" evidence="5">
    <location>
        <position position="249"/>
    </location>
</feature>
<keyword evidence="4 5" id="KW-0720">Serine protease</keyword>
<feature type="active site" description="Charge relay system" evidence="5">
    <location>
        <position position="29"/>
    </location>
</feature>
<evidence type="ECO:0000313" key="8">
    <source>
        <dbReference type="EMBL" id="HJB90410.1"/>
    </source>
</evidence>
<feature type="domain" description="Peptidase S8/S53" evidence="7">
    <location>
        <begin position="20"/>
        <end position="295"/>
    </location>
</feature>
<evidence type="ECO:0000256" key="6">
    <source>
        <dbReference type="RuleBase" id="RU003355"/>
    </source>
</evidence>